<dbReference type="GO" id="GO:0000976">
    <property type="term" value="F:transcription cis-regulatory region binding"/>
    <property type="evidence" value="ECO:0007669"/>
    <property type="project" value="TreeGrafter"/>
</dbReference>
<dbReference type="PANTHER" id="PTHR30146:SF33">
    <property type="entry name" value="TRANSCRIPTIONAL REGULATOR"/>
    <property type="match status" value="1"/>
</dbReference>
<gene>
    <name evidence="5" type="ORF">ABFB10_00285</name>
</gene>
<dbReference type="SUPFAM" id="SSF47413">
    <property type="entry name" value="lambda repressor-like DNA-binding domains"/>
    <property type="match status" value="1"/>
</dbReference>
<evidence type="ECO:0000256" key="3">
    <source>
        <dbReference type="ARBA" id="ARBA00023163"/>
    </source>
</evidence>
<evidence type="ECO:0000313" key="6">
    <source>
        <dbReference type="Proteomes" id="UP001428774"/>
    </source>
</evidence>
<accession>A0AAW9SMP5</accession>
<evidence type="ECO:0000313" key="5">
    <source>
        <dbReference type="EMBL" id="MEN9059703.1"/>
    </source>
</evidence>
<dbReference type="InterPro" id="IPR028082">
    <property type="entry name" value="Peripla_BP_I"/>
</dbReference>
<evidence type="ECO:0000256" key="1">
    <source>
        <dbReference type="ARBA" id="ARBA00023015"/>
    </source>
</evidence>
<dbReference type="SUPFAM" id="SSF53822">
    <property type="entry name" value="Periplasmic binding protein-like I"/>
    <property type="match status" value="1"/>
</dbReference>
<protein>
    <submittedName>
        <fullName evidence="5">LacI family DNA-binding transcriptional regulator</fullName>
    </submittedName>
</protein>
<dbReference type="AlphaFoldDB" id="A0AAW9SMP5"/>
<name>A0AAW9SMP5_9RHOB</name>
<dbReference type="RefSeq" id="WP_347164850.1">
    <property type="nucleotide sequence ID" value="NZ_JBDNCH010000001.1"/>
</dbReference>
<keyword evidence="3" id="KW-0804">Transcription</keyword>
<reference evidence="5 6" key="1">
    <citation type="submission" date="2024-05" db="EMBL/GenBank/DDBJ databases">
        <title>Genome sequence of Ponticoccus litoralis KCCM 90028.</title>
        <authorList>
            <person name="Kim J.M."/>
            <person name="Lee J.K."/>
            <person name="Choi B.J."/>
            <person name="Bayburt H."/>
            <person name="Baek J.H."/>
            <person name="Jeon C.O."/>
        </authorList>
    </citation>
    <scope>NUCLEOTIDE SEQUENCE [LARGE SCALE GENOMIC DNA]</scope>
    <source>
        <strain evidence="5 6">KCCM 90028</strain>
    </source>
</reference>
<comment type="caution">
    <text evidence="5">The sequence shown here is derived from an EMBL/GenBank/DDBJ whole genome shotgun (WGS) entry which is preliminary data.</text>
</comment>
<dbReference type="InterPro" id="IPR000843">
    <property type="entry name" value="HTH_LacI"/>
</dbReference>
<feature type="domain" description="HTH lacI-type" evidence="4">
    <location>
        <begin position="25"/>
        <end position="79"/>
    </location>
</feature>
<dbReference type="EMBL" id="JBDNCH010000001">
    <property type="protein sequence ID" value="MEN9059703.1"/>
    <property type="molecule type" value="Genomic_DNA"/>
</dbReference>
<proteinExistence type="predicted"/>
<keyword evidence="1" id="KW-0805">Transcription regulation</keyword>
<keyword evidence="6" id="KW-1185">Reference proteome</keyword>
<dbReference type="Pfam" id="PF00356">
    <property type="entry name" value="LacI"/>
    <property type="match status" value="1"/>
</dbReference>
<dbReference type="PROSITE" id="PS50932">
    <property type="entry name" value="HTH_LACI_2"/>
    <property type="match status" value="1"/>
</dbReference>
<keyword evidence="2 5" id="KW-0238">DNA-binding</keyword>
<dbReference type="InterPro" id="IPR010982">
    <property type="entry name" value="Lambda_DNA-bd_dom_sf"/>
</dbReference>
<sequence>MTPPRPDAVLRIPRTAQSPAPSGKVGLKDVAKLAGVAPITVSRALSDPAKVSADKRGRIEAAMKATGYQRDAMASALRSGRSRIVVAYQSNMLSSEFSRALRACAGVLETAGYQFLIGQTGYSYEREAAAIQSLSQLRPAAVLFTGVIEMEDNRDRLRALGVPILETWAWPPDPIDMLVGFSNTDAGRMAAEHLARQGHRRVAVIGTVQPGAVRCVTRALPAPAPSLA</sequence>
<dbReference type="PANTHER" id="PTHR30146">
    <property type="entry name" value="LACI-RELATED TRANSCRIPTIONAL REPRESSOR"/>
    <property type="match status" value="1"/>
</dbReference>
<dbReference type="SMART" id="SM00354">
    <property type="entry name" value="HTH_LACI"/>
    <property type="match status" value="1"/>
</dbReference>
<dbReference type="GO" id="GO:0003700">
    <property type="term" value="F:DNA-binding transcription factor activity"/>
    <property type="evidence" value="ECO:0007669"/>
    <property type="project" value="TreeGrafter"/>
</dbReference>
<dbReference type="CDD" id="cd01392">
    <property type="entry name" value="HTH_LacI"/>
    <property type="match status" value="1"/>
</dbReference>
<organism evidence="5 6">
    <name type="scientific">Ponticoccus litoralis</name>
    <dbReference type="NCBI Taxonomy" id="422297"/>
    <lineage>
        <taxon>Bacteria</taxon>
        <taxon>Pseudomonadati</taxon>
        <taxon>Pseudomonadota</taxon>
        <taxon>Alphaproteobacteria</taxon>
        <taxon>Rhodobacterales</taxon>
        <taxon>Roseobacteraceae</taxon>
        <taxon>Ponticoccus</taxon>
    </lineage>
</organism>
<dbReference type="Gene3D" id="1.10.260.40">
    <property type="entry name" value="lambda repressor-like DNA-binding domains"/>
    <property type="match status" value="1"/>
</dbReference>
<dbReference type="Proteomes" id="UP001428774">
    <property type="component" value="Unassembled WGS sequence"/>
</dbReference>
<evidence type="ECO:0000256" key="2">
    <source>
        <dbReference type="ARBA" id="ARBA00023125"/>
    </source>
</evidence>
<dbReference type="Gene3D" id="3.40.50.2300">
    <property type="match status" value="2"/>
</dbReference>
<evidence type="ECO:0000259" key="4">
    <source>
        <dbReference type="PROSITE" id="PS50932"/>
    </source>
</evidence>